<gene>
    <name evidence="1" type="ORF">F0L17_11355</name>
</gene>
<name>A0A6G2BCT3_9ACTN</name>
<evidence type="ECO:0000313" key="2">
    <source>
        <dbReference type="Proteomes" id="UP000473014"/>
    </source>
</evidence>
<protein>
    <submittedName>
        <fullName evidence="1">Uncharacterized protein</fullName>
    </submittedName>
</protein>
<accession>A0A6G2BCT3</accession>
<sequence>MLLACAALLGTVGGIAGGYTVQADRAPTPLPPLSQAELSYPDEPLAEGAGREPLTAEEDRRIKTDGDLRALLLNKPEGARKADLPAGQDGWARLPLYALDYERPDYAFESFLGRDVRRVAITGWEEGENRGVEISLMQFRSLHDHSARDYLEEQQASMEFDDHVGDEGTPLNGSGDHLYYVFDEPLREPGYLPVYQTRALARRGDIVMDVWIYDTEPISRQDIRSLAERQLERL</sequence>
<dbReference type="AlphaFoldDB" id="A0A6G2BCT3"/>
<dbReference type="OrthoDB" id="3852193at2"/>
<proteinExistence type="predicted"/>
<evidence type="ECO:0000313" key="1">
    <source>
        <dbReference type="EMBL" id="MTE19712.1"/>
    </source>
</evidence>
<keyword evidence="2" id="KW-1185">Reference proteome</keyword>
<reference evidence="1 2" key="1">
    <citation type="submission" date="2019-11" db="EMBL/GenBank/DDBJ databases">
        <authorList>
            <person name="Yuan L."/>
        </authorList>
    </citation>
    <scope>NUCLEOTIDE SEQUENCE [LARGE SCALE GENOMIC DNA]</scope>
    <source>
        <strain evidence="1 2">TRM43335</strain>
    </source>
</reference>
<dbReference type="EMBL" id="WIXO01000001">
    <property type="protein sequence ID" value="MTE19712.1"/>
    <property type="molecule type" value="Genomic_DNA"/>
</dbReference>
<organism evidence="1 2">
    <name type="scientific">Streptomyces taklimakanensis</name>
    <dbReference type="NCBI Taxonomy" id="2569853"/>
    <lineage>
        <taxon>Bacteria</taxon>
        <taxon>Bacillati</taxon>
        <taxon>Actinomycetota</taxon>
        <taxon>Actinomycetes</taxon>
        <taxon>Kitasatosporales</taxon>
        <taxon>Streptomycetaceae</taxon>
        <taxon>Streptomyces</taxon>
    </lineage>
</organism>
<dbReference type="Proteomes" id="UP000473014">
    <property type="component" value="Unassembled WGS sequence"/>
</dbReference>
<comment type="caution">
    <text evidence="1">The sequence shown here is derived from an EMBL/GenBank/DDBJ whole genome shotgun (WGS) entry which is preliminary data.</text>
</comment>